<organism evidence="2 3">
    <name type="scientific">Novosphingobium resinovorum</name>
    <dbReference type="NCBI Taxonomy" id="158500"/>
    <lineage>
        <taxon>Bacteria</taxon>
        <taxon>Pseudomonadati</taxon>
        <taxon>Pseudomonadota</taxon>
        <taxon>Alphaproteobacteria</taxon>
        <taxon>Sphingomonadales</taxon>
        <taxon>Sphingomonadaceae</taxon>
        <taxon>Novosphingobium</taxon>
    </lineage>
</organism>
<dbReference type="NCBIfam" id="TIGR01414">
    <property type="entry name" value="autotrans_barl"/>
    <property type="match status" value="1"/>
</dbReference>
<evidence type="ECO:0000259" key="1">
    <source>
        <dbReference type="PROSITE" id="PS51208"/>
    </source>
</evidence>
<dbReference type="SUPFAM" id="SSF103515">
    <property type="entry name" value="Autotransporter"/>
    <property type="match status" value="1"/>
</dbReference>
<dbReference type="SMART" id="SM00869">
    <property type="entry name" value="Autotransporter"/>
    <property type="match status" value="1"/>
</dbReference>
<reference evidence="3" key="1">
    <citation type="journal article" date="2017" name="J. Biotechnol.">
        <title>Complete genome sequence of Novosphingobium resinovorum SA1, a versatile xenobiotic-degrading bacterium capable of utilizing sulfanilic acid.</title>
        <authorList>
            <person name="Hegedus B."/>
            <person name="Kos P.B."/>
            <person name="Balint B."/>
            <person name="Maroti G."/>
            <person name="Gan H.M."/>
            <person name="Perei K."/>
            <person name="Rakhely G."/>
        </authorList>
    </citation>
    <scope>NUCLEOTIDE SEQUENCE [LARGE SCALE GENOMIC DNA]</scope>
    <source>
        <strain evidence="3">SA1</strain>
    </source>
</reference>
<dbReference type="GO" id="GO:0019867">
    <property type="term" value="C:outer membrane"/>
    <property type="evidence" value="ECO:0007669"/>
    <property type="project" value="InterPro"/>
</dbReference>
<dbReference type="Proteomes" id="UP000094626">
    <property type="component" value="Plasmid pSA1"/>
</dbReference>
<proteinExistence type="predicted"/>
<feature type="domain" description="Autotransporter" evidence="1">
    <location>
        <begin position="145"/>
        <end position="427"/>
    </location>
</feature>
<dbReference type="InterPro" id="IPR006315">
    <property type="entry name" value="OM_autotransptr_brl_dom"/>
</dbReference>
<dbReference type="InterPro" id="IPR036709">
    <property type="entry name" value="Autotransporte_beta_dom_sf"/>
</dbReference>
<dbReference type="EMBL" id="CP017076">
    <property type="protein sequence ID" value="AOR79270.1"/>
    <property type="molecule type" value="Genomic_DNA"/>
</dbReference>
<evidence type="ECO:0000313" key="3">
    <source>
        <dbReference type="Proteomes" id="UP000094626"/>
    </source>
</evidence>
<dbReference type="InterPro" id="IPR005546">
    <property type="entry name" value="Autotransporte_beta"/>
</dbReference>
<dbReference type="Pfam" id="PF03797">
    <property type="entry name" value="Autotransporter"/>
    <property type="match status" value="1"/>
</dbReference>
<keyword evidence="2" id="KW-0614">Plasmid</keyword>
<keyword evidence="3" id="KW-1185">Reference proteome</keyword>
<dbReference type="KEGG" id="nre:BES08_20635"/>
<sequence>MGKVQGDQSLAATAEEMNLRHVIPGSATRLAIGLAACAVTFGIQSGSAFAQNYEADATTPGQAAVGGALDAVAPSAASGYASILDAIDALPNAAARAEALGQLGAAAYRLMPRLSIQSMDATDREIRGYLAQRRELALDASPGVPASGDRTINVMVSYGLKQGDYHARPDRPRANFDSRSIRAGFDISPVPGLILGTSIGIDGIDANLDRSERPRSTLFNANITPYASYTSGPYYVDATAGYTRSWYQLRRQVGFTGFSDQLQSGPNGDNAAATVEGGGIVKLGVLRAQPFAGLHYRYADLGGFVESGGAASLAVAKFKTESVRTSLGLRASASLTRGAWTLRPSVEAQWQRELRSRPESRIEAIFLQGGTPIFTLPSTRYDRDGAVVGAGISAVHGERTALRLSYSGEFANDRRIHGFAVTANHRF</sequence>
<dbReference type="PROSITE" id="PS51208">
    <property type="entry name" value="AUTOTRANSPORTER"/>
    <property type="match status" value="1"/>
</dbReference>
<gene>
    <name evidence="2" type="ORF">BES08_20635</name>
</gene>
<evidence type="ECO:0000313" key="2">
    <source>
        <dbReference type="EMBL" id="AOR79270.1"/>
    </source>
</evidence>
<dbReference type="AlphaFoldDB" id="A0A1D8AAY4"/>
<accession>A0A1D8AAY4</accession>
<name>A0A1D8AAY4_9SPHN</name>
<protein>
    <submittedName>
        <fullName evidence="2">Autotransporter outer membrane beta-barrel domain-containing protein</fullName>
    </submittedName>
</protein>
<dbReference type="Gene3D" id="2.40.128.130">
    <property type="entry name" value="Autotransporter beta-domain"/>
    <property type="match status" value="1"/>
</dbReference>
<geneLocation type="plasmid" evidence="2 3">
    <name>pSA1</name>
</geneLocation>